<reference evidence="3 4" key="1">
    <citation type="submission" date="2016-10" db="EMBL/GenBank/DDBJ databases">
        <authorList>
            <person name="de Groot N.N."/>
        </authorList>
    </citation>
    <scope>NUCLEOTIDE SEQUENCE [LARGE SCALE GENOMIC DNA]</scope>
    <source>
        <strain evidence="3 4">DSM 12271</strain>
    </source>
</reference>
<evidence type="ECO:0000256" key="1">
    <source>
        <dbReference type="ARBA" id="ARBA00022676"/>
    </source>
</evidence>
<proteinExistence type="predicted"/>
<protein>
    <submittedName>
        <fullName evidence="3">Polymer biosynthesis protein, WecB/TagA/CpsF family</fullName>
    </submittedName>
</protein>
<dbReference type="GO" id="GO:0016758">
    <property type="term" value="F:hexosyltransferase activity"/>
    <property type="evidence" value="ECO:0007669"/>
    <property type="project" value="TreeGrafter"/>
</dbReference>
<dbReference type="EMBL" id="FOKI01000005">
    <property type="protein sequence ID" value="SFA88629.1"/>
    <property type="molecule type" value="Genomic_DNA"/>
</dbReference>
<organism evidence="3 4">
    <name type="scientific">Clostridium frigidicarnis</name>
    <dbReference type="NCBI Taxonomy" id="84698"/>
    <lineage>
        <taxon>Bacteria</taxon>
        <taxon>Bacillati</taxon>
        <taxon>Bacillota</taxon>
        <taxon>Clostridia</taxon>
        <taxon>Eubacteriales</taxon>
        <taxon>Clostridiaceae</taxon>
        <taxon>Clostridium</taxon>
    </lineage>
</organism>
<gene>
    <name evidence="3" type="ORF">SAMN04488528_1005129</name>
</gene>
<evidence type="ECO:0000313" key="4">
    <source>
        <dbReference type="Proteomes" id="UP000198619"/>
    </source>
</evidence>
<dbReference type="NCBIfam" id="TIGR00696">
    <property type="entry name" value="wecG_tagA_cpsF"/>
    <property type="match status" value="1"/>
</dbReference>
<dbReference type="CDD" id="cd06533">
    <property type="entry name" value="Glyco_transf_WecG_TagA"/>
    <property type="match status" value="1"/>
</dbReference>
<dbReference type="InterPro" id="IPR004629">
    <property type="entry name" value="WecG_TagA_CpsF"/>
</dbReference>
<sequence>MDKERIKLLNIYVDNINMKEAVDEVEKLANSSKYNYVVTPNVAHVVFLEEDKEFKEVYDNADLILTDGMPLIWISKYFKCPIKEKVSGSDLFPLICERAAINGHKIFILGAAEGVAKTAADKLCEKYKNLNVVGTYSPPYGFEEDKKEVKKVIDIVNEAEPHILFVGLGAPKQEKFIYKYRDELKVPVSLGIGAAIDFQAGNIKRAPRWMQSSGLEGFYRFFKEPKRMFKRVFIDDFKIFPLVFKYKNQRM</sequence>
<keyword evidence="4" id="KW-1185">Reference proteome</keyword>
<evidence type="ECO:0000313" key="3">
    <source>
        <dbReference type="EMBL" id="SFA88629.1"/>
    </source>
</evidence>
<accession>A0A1I0WIP3</accession>
<dbReference type="AlphaFoldDB" id="A0A1I0WIP3"/>
<dbReference type="Proteomes" id="UP000198619">
    <property type="component" value="Unassembled WGS sequence"/>
</dbReference>
<dbReference type="OrthoDB" id="9771846at2"/>
<keyword evidence="2" id="KW-0808">Transferase</keyword>
<name>A0A1I0WIP3_9CLOT</name>
<evidence type="ECO:0000256" key="2">
    <source>
        <dbReference type="ARBA" id="ARBA00022679"/>
    </source>
</evidence>
<dbReference type="PANTHER" id="PTHR34136:SF1">
    <property type="entry name" value="UDP-N-ACETYL-D-MANNOSAMINURONIC ACID TRANSFERASE"/>
    <property type="match status" value="1"/>
</dbReference>
<dbReference type="Pfam" id="PF03808">
    <property type="entry name" value="Glyco_tran_WecG"/>
    <property type="match status" value="1"/>
</dbReference>
<keyword evidence="1" id="KW-0328">Glycosyltransferase</keyword>
<dbReference type="STRING" id="84698.SAMN04488528_1005129"/>
<dbReference type="RefSeq" id="WP_090039239.1">
    <property type="nucleotide sequence ID" value="NZ_FOKI01000005.1"/>
</dbReference>
<dbReference type="PANTHER" id="PTHR34136">
    <property type="match status" value="1"/>
</dbReference>